<protein>
    <submittedName>
        <fullName evidence="2">Uncharacterized protein</fullName>
    </submittedName>
</protein>
<dbReference type="EMBL" id="GHES01003443">
    <property type="protein sequence ID" value="MPA34002.1"/>
    <property type="molecule type" value="Transcribed_RNA"/>
</dbReference>
<dbReference type="AlphaFoldDB" id="A0A5B6YQ95"/>
<dbReference type="PANTHER" id="PTHR34120:SF2">
    <property type="entry name" value="OS01G0860900 PROTEIN"/>
    <property type="match status" value="1"/>
</dbReference>
<feature type="region of interest" description="Disordered" evidence="1">
    <location>
        <begin position="217"/>
        <end position="236"/>
    </location>
</feature>
<feature type="compositionally biased region" description="Polar residues" evidence="1">
    <location>
        <begin position="10"/>
        <end position="21"/>
    </location>
</feature>
<evidence type="ECO:0000256" key="1">
    <source>
        <dbReference type="SAM" id="MobiDB-lite"/>
    </source>
</evidence>
<proteinExistence type="predicted"/>
<accession>A0A5B6YQ95</accession>
<feature type="region of interest" description="Disordered" evidence="1">
    <location>
        <begin position="1"/>
        <end position="39"/>
    </location>
</feature>
<dbReference type="PANTHER" id="PTHR34120">
    <property type="entry name" value="EXPRESSED PROTEIN"/>
    <property type="match status" value="1"/>
</dbReference>
<reference evidence="2" key="1">
    <citation type="submission" date="2019-08" db="EMBL/GenBank/DDBJ databases">
        <title>Reference gene set and small RNA set construction with multiple tissues from Davidia involucrata Baill.</title>
        <authorList>
            <person name="Yang H."/>
            <person name="Zhou C."/>
            <person name="Li G."/>
            <person name="Wang J."/>
            <person name="Gao P."/>
            <person name="Wang M."/>
            <person name="Wang R."/>
            <person name="Zhao Y."/>
        </authorList>
    </citation>
    <scope>NUCLEOTIDE SEQUENCE</scope>
    <source>
        <tissue evidence="2">Mixed with DoveR01_LX</tissue>
    </source>
</reference>
<name>A0A5B6YQ95_DAVIN</name>
<evidence type="ECO:0000313" key="2">
    <source>
        <dbReference type="EMBL" id="MPA34002.1"/>
    </source>
</evidence>
<feature type="compositionally biased region" description="Basic residues" evidence="1">
    <location>
        <begin position="219"/>
        <end position="236"/>
    </location>
</feature>
<gene>
    <name evidence="2" type="ORF">Din_003443</name>
</gene>
<sequence>MPSQADLPNPISNDGDSQQSFSDDEVDSDPPDLPPESFWVPKEHELDWLDRNAFIERKGSTKATFSGNLNFTPNRNSYSSSQRSSLINSKSKASIIGFPKSHISCFADGILRRSCKPGNVRLFRCRSEPDEKSFVQVSEPGSPRVSCMGRVRSKKGSGKRTGIWASFKAVFRTGLRANRVGNKESAELVEPETKRLESGERSESWCGNDEDWKVERTRGGKTNRKVVKQKARQICS</sequence>
<organism evidence="2">
    <name type="scientific">Davidia involucrata</name>
    <name type="common">Dove tree</name>
    <dbReference type="NCBI Taxonomy" id="16924"/>
    <lineage>
        <taxon>Eukaryota</taxon>
        <taxon>Viridiplantae</taxon>
        <taxon>Streptophyta</taxon>
        <taxon>Embryophyta</taxon>
        <taxon>Tracheophyta</taxon>
        <taxon>Spermatophyta</taxon>
        <taxon>Magnoliopsida</taxon>
        <taxon>eudicotyledons</taxon>
        <taxon>Gunneridae</taxon>
        <taxon>Pentapetalae</taxon>
        <taxon>asterids</taxon>
        <taxon>Cornales</taxon>
        <taxon>Nyssaceae</taxon>
        <taxon>Davidia</taxon>
    </lineage>
</organism>